<name>A0A5N6NQ13_9ASTR</name>
<gene>
    <name evidence="2" type="ORF">E3N88_19023</name>
</gene>
<reference evidence="2 3" key="1">
    <citation type="submission" date="2019-05" db="EMBL/GenBank/DDBJ databases">
        <title>Mikania micrantha, genome provides insights into the molecular mechanism of rapid growth.</title>
        <authorList>
            <person name="Liu B."/>
        </authorList>
    </citation>
    <scope>NUCLEOTIDE SEQUENCE [LARGE SCALE GENOMIC DNA]</scope>
    <source>
        <strain evidence="2">NLD-2019</strain>
        <tissue evidence="2">Leaf</tissue>
    </source>
</reference>
<dbReference type="AlphaFoldDB" id="A0A5N6NQ13"/>
<evidence type="ECO:0000256" key="1">
    <source>
        <dbReference type="SAM" id="Phobius"/>
    </source>
</evidence>
<feature type="transmembrane region" description="Helical" evidence="1">
    <location>
        <begin position="21"/>
        <end position="40"/>
    </location>
</feature>
<evidence type="ECO:0000313" key="2">
    <source>
        <dbReference type="EMBL" id="KAD4982352.1"/>
    </source>
</evidence>
<proteinExistence type="predicted"/>
<evidence type="ECO:0000313" key="3">
    <source>
        <dbReference type="Proteomes" id="UP000326396"/>
    </source>
</evidence>
<keyword evidence="1" id="KW-0472">Membrane</keyword>
<protein>
    <submittedName>
        <fullName evidence="2">Uncharacterized protein</fullName>
    </submittedName>
</protein>
<comment type="caution">
    <text evidence="2">The sequence shown here is derived from an EMBL/GenBank/DDBJ whole genome shotgun (WGS) entry which is preliminary data.</text>
</comment>
<keyword evidence="1" id="KW-0812">Transmembrane</keyword>
<keyword evidence="3" id="KW-1185">Reference proteome</keyword>
<organism evidence="2 3">
    <name type="scientific">Mikania micrantha</name>
    <name type="common">bitter vine</name>
    <dbReference type="NCBI Taxonomy" id="192012"/>
    <lineage>
        <taxon>Eukaryota</taxon>
        <taxon>Viridiplantae</taxon>
        <taxon>Streptophyta</taxon>
        <taxon>Embryophyta</taxon>
        <taxon>Tracheophyta</taxon>
        <taxon>Spermatophyta</taxon>
        <taxon>Magnoliopsida</taxon>
        <taxon>eudicotyledons</taxon>
        <taxon>Gunneridae</taxon>
        <taxon>Pentapetalae</taxon>
        <taxon>asterids</taxon>
        <taxon>campanulids</taxon>
        <taxon>Asterales</taxon>
        <taxon>Asteraceae</taxon>
        <taxon>Asteroideae</taxon>
        <taxon>Heliantheae alliance</taxon>
        <taxon>Eupatorieae</taxon>
        <taxon>Mikania</taxon>
    </lineage>
</organism>
<dbReference type="Proteomes" id="UP000326396">
    <property type="component" value="Linkage Group LG18"/>
</dbReference>
<keyword evidence="1" id="KW-1133">Transmembrane helix</keyword>
<dbReference type="EMBL" id="SZYD01000010">
    <property type="protein sequence ID" value="KAD4982352.1"/>
    <property type="molecule type" value="Genomic_DNA"/>
</dbReference>
<sequence length="94" mass="10418">MNLMLNLALDCAGAREMPYRFLLPVITKATIVITFVVILLSCSWHQHHNHVIHIASPLMPPTPSSSPRITFTTDATRTIITPPSSSSLPPHMMM</sequence>
<accession>A0A5N6NQ13</accession>